<dbReference type="PROSITE" id="PS00710">
    <property type="entry name" value="PGM_PMM"/>
    <property type="match status" value="1"/>
</dbReference>
<gene>
    <name evidence="12" type="primary">glmM</name>
    <name evidence="12" type="ORF">ACFO3N_04410</name>
</gene>
<dbReference type="InterPro" id="IPR005844">
    <property type="entry name" value="A-D-PHexomutase_a/b/a-I"/>
</dbReference>
<dbReference type="SUPFAM" id="SSF55957">
    <property type="entry name" value="Phosphoglucomutase, C-terminal domain"/>
    <property type="match status" value="1"/>
</dbReference>
<keyword evidence="13" id="KW-1185">Reference proteome</keyword>
<feature type="domain" description="Alpha-D-phosphohexomutase alpha/beta/alpha" evidence="10">
    <location>
        <begin position="164"/>
        <end position="263"/>
    </location>
</feature>
<dbReference type="Pfam" id="PF00408">
    <property type="entry name" value="PGM_PMM_IV"/>
    <property type="match status" value="1"/>
</dbReference>
<evidence type="ECO:0000256" key="5">
    <source>
        <dbReference type="ARBA" id="ARBA00022842"/>
    </source>
</evidence>
<comment type="cofactor">
    <cofactor evidence="1">
        <name>Mg(2+)</name>
        <dbReference type="ChEBI" id="CHEBI:18420"/>
    </cofactor>
</comment>
<dbReference type="InterPro" id="IPR036900">
    <property type="entry name" value="A-D-PHexomutase_C_sf"/>
</dbReference>
<evidence type="ECO:0000256" key="6">
    <source>
        <dbReference type="ARBA" id="ARBA00023235"/>
    </source>
</evidence>
<evidence type="ECO:0000256" key="3">
    <source>
        <dbReference type="ARBA" id="ARBA00022553"/>
    </source>
</evidence>
<dbReference type="PANTHER" id="PTHR42946:SF1">
    <property type="entry name" value="PHOSPHOGLUCOMUTASE (ALPHA-D-GLUCOSE-1,6-BISPHOSPHATE-DEPENDENT)"/>
    <property type="match status" value="1"/>
</dbReference>
<dbReference type="Gene3D" id="3.40.120.10">
    <property type="entry name" value="Alpha-D-Glucose-1,6-Bisphosphate, subunit A, domain 3"/>
    <property type="match status" value="3"/>
</dbReference>
<evidence type="ECO:0000259" key="9">
    <source>
        <dbReference type="Pfam" id="PF02878"/>
    </source>
</evidence>
<dbReference type="InterPro" id="IPR050060">
    <property type="entry name" value="Phosphoglucosamine_mutase"/>
</dbReference>
<evidence type="ECO:0000313" key="13">
    <source>
        <dbReference type="Proteomes" id="UP001596003"/>
    </source>
</evidence>
<feature type="domain" description="Alpha-D-phosphohexomutase alpha/beta/alpha" evidence="11">
    <location>
        <begin position="270"/>
        <end position="376"/>
    </location>
</feature>
<proteinExistence type="inferred from homology"/>
<dbReference type="NCBIfam" id="TIGR03990">
    <property type="entry name" value="Arch_GlmM"/>
    <property type="match status" value="1"/>
</dbReference>
<dbReference type="InterPro" id="IPR016055">
    <property type="entry name" value="A-D-PHexomutase_a/b/a-I/II/III"/>
</dbReference>
<dbReference type="InterPro" id="IPR005845">
    <property type="entry name" value="A-D-PHexomutase_a/b/a-II"/>
</dbReference>
<dbReference type="Pfam" id="PF02878">
    <property type="entry name" value="PGM_PMM_I"/>
    <property type="match status" value="1"/>
</dbReference>
<dbReference type="PRINTS" id="PR00509">
    <property type="entry name" value="PGMPMM"/>
</dbReference>
<keyword evidence="5 7" id="KW-0460">Magnesium</keyword>
<evidence type="ECO:0000259" key="11">
    <source>
        <dbReference type="Pfam" id="PF02880"/>
    </source>
</evidence>
<dbReference type="GO" id="GO:0008966">
    <property type="term" value="F:phosphoglucosamine mutase activity"/>
    <property type="evidence" value="ECO:0007669"/>
    <property type="project" value="UniProtKB-EC"/>
</dbReference>
<sequence>MTLIKSISGIRGTIGGKVGDNLTPVDAVKFASAYGTFLKNNIAKDKLTVVIGRDARISGPMIHNLVVNTLIGLGIDVIDLGLSTTPTVEVAVPLEKADGGIILTASHNPKQWNALKLLNAKGEFLSGADGAKILEIAEAEAFDFSDVDSLGEVISNDAYMDIHIDEVLNLPLVDIEVVKEAKFKVVVDGVNSSGGIIIPKLLKLMGVEVVELYCEPNGHFPHNPEPLKEHLTDISELVVKEKADFGIVVDPDVDRLAFISEDGEMFGEEYTLVACADYVLSKTPGNTVSNMSSSRALRDVTKAHGGSYEASAVGEVNVVELMKKNNAIIGGEGNGGIIYPELHYGRDSLVGVALFLTHLANKKMPVSALRASYPEYYMSKNKIELTPQIDVDAILSQMTEKYKNEDISTIDGVKIDFATEWVHLRKSNTEPIIRIYTEAPSQADADQLALRIIDEIKVIAGI</sequence>
<reference evidence="13" key="1">
    <citation type="journal article" date="2019" name="Int. J. Syst. Evol. Microbiol.">
        <title>The Global Catalogue of Microorganisms (GCM) 10K type strain sequencing project: providing services to taxonomists for standard genome sequencing and annotation.</title>
        <authorList>
            <consortium name="The Broad Institute Genomics Platform"/>
            <consortium name="The Broad Institute Genome Sequencing Center for Infectious Disease"/>
            <person name="Wu L."/>
            <person name="Ma J."/>
        </authorList>
    </citation>
    <scope>NUCLEOTIDE SEQUENCE [LARGE SCALE GENOMIC DNA]</scope>
    <source>
        <strain evidence="13">NBRC 103627</strain>
    </source>
</reference>
<evidence type="ECO:0000259" key="10">
    <source>
        <dbReference type="Pfam" id="PF02879"/>
    </source>
</evidence>
<organism evidence="12 13">
    <name type="scientific">Flavobacterium chungangensis</name>
    <dbReference type="NCBI Taxonomy" id="2708132"/>
    <lineage>
        <taxon>Bacteria</taxon>
        <taxon>Pseudomonadati</taxon>
        <taxon>Bacteroidota</taxon>
        <taxon>Flavobacteriia</taxon>
        <taxon>Flavobacteriales</taxon>
        <taxon>Flavobacteriaceae</taxon>
        <taxon>Flavobacterium</taxon>
    </lineage>
</organism>
<dbReference type="Pfam" id="PF02880">
    <property type="entry name" value="PGM_PMM_III"/>
    <property type="match status" value="1"/>
</dbReference>
<keyword evidence="4 7" id="KW-0479">Metal-binding</keyword>
<dbReference type="Proteomes" id="UP001596003">
    <property type="component" value="Unassembled WGS sequence"/>
</dbReference>
<dbReference type="PANTHER" id="PTHR42946">
    <property type="entry name" value="PHOSPHOHEXOSE MUTASE"/>
    <property type="match status" value="1"/>
</dbReference>
<dbReference type="Gene3D" id="3.30.310.50">
    <property type="entry name" value="Alpha-D-phosphohexomutase, C-terminal domain"/>
    <property type="match status" value="1"/>
</dbReference>
<evidence type="ECO:0000256" key="2">
    <source>
        <dbReference type="ARBA" id="ARBA00010231"/>
    </source>
</evidence>
<accession>A0ABV8Z8H6</accession>
<dbReference type="InterPro" id="IPR005846">
    <property type="entry name" value="A-D-PHexomutase_a/b/a-III"/>
</dbReference>
<protein>
    <submittedName>
        <fullName evidence="12">Phosphoglucosamine mutase</fullName>
        <ecNumber evidence="12">5.4.2.10</ecNumber>
    </submittedName>
</protein>
<evidence type="ECO:0000256" key="7">
    <source>
        <dbReference type="RuleBase" id="RU004326"/>
    </source>
</evidence>
<dbReference type="InterPro" id="IPR005843">
    <property type="entry name" value="A-D-PHexomutase_C"/>
</dbReference>
<comment type="caution">
    <text evidence="12">The sequence shown here is derived from an EMBL/GenBank/DDBJ whole genome shotgun (WGS) entry which is preliminary data.</text>
</comment>
<dbReference type="EMBL" id="JBHSFY010000002">
    <property type="protein sequence ID" value="MFC4476297.1"/>
    <property type="molecule type" value="Genomic_DNA"/>
</dbReference>
<comment type="similarity">
    <text evidence="2 7">Belongs to the phosphohexose mutase family.</text>
</comment>
<dbReference type="Pfam" id="PF02879">
    <property type="entry name" value="PGM_PMM_II"/>
    <property type="match status" value="1"/>
</dbReference>
<dbReference type="EC" id="5.4.2.10" evidence="12"/>
<keyword evidence="6 12" id="KW-0413">Isomerase</keyword>
<feature type="domain" description="Alpha-D-phosphohexomutase alpha/beta/alpha" evidence="9">
    <location>
        <begin position="8"/>
        <end position="142"/>
    </location>
</feature>
<feature type="domain" description="Alpha-D-phosphohexomutase C-terminal" evidence="8">
    <location>
        <begin position="397"/>
        <end position="454"/>
    </location>
</feature>
<evidence type="ECO:0000256" key="4">
    <source>
        <dbReference type="ARBA" id="ARBA00022723"/>
    </source>
</evidence>
<evidence type="ECO:0000313" key="12">
    <source>
        <dbReference type="EMBL" id="MFC4476297.1"/>
    </source>
</evidence>
<evidence type="ECO:0000256" key="1">
    <source>
        <dbReference type="ARBA" id="ARBA00001946"/>
    </source>
</evidence>
<dbReference type="RefSeq" id="WP_379795505.1">
    <property type="nucleotide sequence ID" value="NZ_JBHSFY010000002.1"/>
</dbReference>
<evidence type="ECO:0000259" key="8">
    <source>
        <dbReference type="Pfam" id="PF00408"/>
    </source>
</evidence>
<dbReference type="InterPro" id="IPR016066">
    <property type="entry name" value="A-D-PHexomutase_CS"/>
</dbReference>
<dbReference type="InterPro" id="IPR024086">
    <property type="entry name" value="GlmM_arc-type"/>
</dbReference>
<dbReference type="SUPFAM" id="SSF53738">
    <property type="entry name" value="Phosphoglucomutase, first 3 domains"/>
    <property type="match status" value="3"/>
</dbReference>
<name>A0ABV8Z8H6_9FLAO</name>
<keyword evidence="3" id="KW-0597">Phosphoprotein</keyword>
<dbReference type="InterPro" id="IPR005841">
    <property type="entry name" value="Alpha-D-phosphohexomutase_SF"/>
</dbReference>